<feature type="transmembrane region" description="Helical" evidence="1">
    <location>
        <begin position="112"/>
        <end position="131"/>
    </location>
</feature>
<keyword evidence="1" id="KW-0472">Membrane</keyword>
<dbReference type="EMBL" id="JAEKJY010000001">
    <property type="protein sequence ID" value="MBN8234795.1"/>
    <property type="molecule type" value="Genomic_DNA"/>
</dbReference>
<evidence type="ECO:0000313" key="2">
    <source>
        <dbReference type="EMBL" id="MBN8234795.1"/>
    </source>
</evidence>
<name>A0ABS3DTX2_9BACI</name>
<dbReference type="Proteomes" id="UP000663970">
    <property type="component" value="Unassembled WGS sequence"/>
</dbReference>
<feature type="transmembrane region" description="Helical" evidence="1">
    <location>
        <begin position="22"/>
        <end position="41"/>
    </location>
</feature>
<accession>A0ABS3DTX2</accession>
<keyword evidence="1" id="KW-0812">Transmembrane</keyword>
<comment type="caution">
    <text evidence="2">The sequence shown here is derived from an EMBL/GenBank/DDBJ whole genome shotgun (WGS) entry which is preliminary data.</text>
</comment>
<sequence>MEKALDEESLDQISIRMKSRKAMWYNFLVMAFLVGVSQLFFESVTGIIYLAAMLFFGLFLYETLMVRKTNEQLWQIWEERWLERPFLYSLRSSFSQSAQVWLPAIITTDFSWVMAAVLSVFSLGVGFYSGFQRWRAKNYYYRIAAGKGQPAVS</sequence>
<protein>
    <submittedName>
        <fullName evidence="2">Uncharacterized protein</fullName>
    </submittedName>
</protein>
<feature type="transmembrane region" description="Helical" evidence="1">
    <location>
        <begin position="47"/>
        <end position="66"/>
    </location>
</feature>
<keyword evidence="3" id="KW-1185">Reference proteome</keyword>
<evidence type="ECO:0000313" key="3">
    <source>
        <dbReference type="Proteomes" id="UP000663970"/>
    </source>
</evidence>
<dbReference type="RefSeq" id="WP_206932887.1">
    <property type="nucleotide sequence ID" value="NZ_JAEKJY010000001.1"/>
</dbReference>
<keyword evidence="1" id="KW-1133">Transmembrane helix</keyword>
<reference evidence="2 3" key="1">
    <citation type="submission" date="2020-12" db="EMBL/GenBank/DDBJ databases">
        <title>Oil enriched cultivation method for isolating marine PHA-producing bacteria.</title>
        <authorList>
            <person name="Zheng W."/>
            <person name="Yu S."/>
            <person name="Huang Y."/>
        </authorList>
    </citation>
    <scope>NUCLEOTIDE SEQUENCE [LARGE SCALE GENOMIC DNA]</scope>
    <source>
        <strain evidence="2 3">SY-2-6</strain>
    </source>
</reference>
<organism evidence="2 3">
    <name type="scientific">Halobacillus kuroshimensis</name>
    <dbReference type="NCBI Taxonomy" id="302481"/>
    <lineage>
        <taxon>Bacteria</taxon>
        <taxon>Bacillati</taxon>
        <taxon>Bacillota</taxon>
        <taxon>Bacilli</taxon>
        <taxon>Bacillales</taxon>
        <taxon>Bacillaceae</taxon>
        <taxon>Halobacillus</taxon>
    </lineage>
</organism>
<evidence type="ECO:0000256" key="1">
    <source>
        <dbReference type="SAM" id="Phobius"/>
    </source>
</evidence>
<gene>
    <name evidence="2" type="ORF">JF544_06020</name>
</gene>
<proteinExistence type="predicted"/>